<dbReference type="EMBL" id="JABEMA010000261">
    <property type="protein sequence ID" value="NNH24110.1"/>
    <property type="molecule type" value="Genomic_DNA"/>
</dbReference>
<sequence>MLGRLSGTGSWPEQDPLEAARTVVGELGPAPGLPHVVEMPGRGPGAEMVGRTAALLVGLPVDLQPSGWRFVDRPGRDLERARSLRRSDLDALAEAADGWAGELKAQVAGPWTLAASVRLGRGERSTTDAGARRDVVASLAEGVREHLAEVARAVPGAELVLQLDEPSLPAVLDGRLRRSSGFGHLEPVPAEEVEVGLRAVVDAARSAGARHVVVHSCADDAPVPVLRASGADGLSLDLARLGAAAWESVAVAVEDGRRLWAGLDLAGPSPLPGVDALVAAVRDPWRRVGLPLAGLADVVLTPACGLAGVDPARARAALRRLREVSGALAEVAEG</sequence>
<dbReference type="Pfam" id="PF01717">
    <property type="entry name" value="Meth_synt_2"/>
    <property type="match status" value="1"/>
</dbReference>
<dbReference type="InterPro" id="IPR002629">
    <property type="entry name" value="Met_Synth_C/arc"/>
</dbReference>
<organism evidence="2 3">
    <name type="scientific">Pseudokineococcus marinus</name>
    <dbReference type="NCBI Taxonomy" id="351215"/>
    <lineage>
        <taxon>Bacteria</taxon>
        <taxon>Bacillati</taxon>
        <taxon>Actinomycetota</taxon>
        <taxon>Actinomycetes</taxon>
        <taxon>Kineosporiales</taxon>
        <taxon>Kineosporiaceae</taxon>
        <taxon>Pseudokineococcus</taxon>
    </lineage>
</organism>
<feature type="domain" description="Cobalamin-independent methionine synthase MetE C-terminal/archaeal" evidence="1">
    <location>
        <begin position="9"/>
        <end position="325"/>
    </location>
</feature>
<dbReference type="AlphaFoldDB" id="A0A849BLP0"/>
<dbReference type="GO" id="GO:0003871">
    <property type="term" value="F:5-methyltetrahydropteroyltriglutamate-homocysteine S-methyltransferase activity"/>
    <property type="evidence" value="ECO:0007669"/>
    <property type="project" value="InterPro"/>
</dbReference>
<dbReference type="GO" id="GO:0008270">
    <property type="term" value="F:zinc ion binding"/>
    <property type="evidence" value="ECO:0007669"/>
    <property type="project" value="InterPro"/>
</dbReference>
<evidence type="ECO:0000259" key="1">
    <source>
        <dbReference type="Pfam" id="PF01717"/>
    </source>
</evidence>
<dbReference type="GO" id="GO:0009086">
    <property type="term" value="P:methionine biosynthetic process"/>
    <property type="evidence" value="ECO:0007669"/>
    <property type="project" value="InterPro"/>
</dbReference>
<protein>
    <submittedName>
        <fullName evidence="2">Methionine synthase</fullName>
    </submittedName>
</protein>
<dbReference type="InterPro" id="IPR038071">
    <property type="entry name" value="UROD/MetE-like_sf"/>
</dbReference>
<dbReference type="Gene3D" id="3.20.20.210">
    <property type="match status" value="1"/>
</dbReference>
<gene>
    <name evidence="2" type="ORF">HLB09_13620</name>
</gene>
<accession>A0A849BLP0</accession>
<reference evidence="2 3" key="1">
    <citation type="submission" date="2020-05" db="EMBL/GenBank/DDBJ databases">
        <title>MicrobeNet Type strains.</title>
        <authorList>
            <person name="Nicholson A.C."/>
        </authorList>
    </citation>
    <scope>NUCLEOTIDE SEQUENCE [LARGE SCALE GENOMIC DNA]</scope>
    <source>
        <strain evidence="2 3">JCM 14547</strain>
    </source>
</reference>
<dbReference type="SUPFAM" id="SSF51726">
    <property type="entry name" value="UROD/MetE-like"/>
    <property type="match status" value="1"/>
</dbReference>
<evidence type="ECO:0000313" key="2">
    <source>
        <dbReference type="EMBL" id="NNH24110.1"/>
    </source>
</evidence>
<keyword evidence="3" id="KW-1185">Reference proteome</keyword>
<dbReference type="Proteomes" id="UP000555552">
    <property type="component" value="Unassembled WGS sequence"/>
</dbReference>
<evidence type="ECO:0000313" key="3">
    <source>
        <dbReference type="Proteomes" id="UP000555552"/>
    </source>
</evidence>
<proteinExistence type="predicted"/>
<comment type="caution">
    <text evidence="2">The sequence shown here is derived from an EMBL/GenBank/DDBJ whole genome shotgun (WGS) entry which is preliminary data.</text>
</comment>
<name>A0A849BLP0_9ACTN</name>